<evidence type="ECO:0000313" key="2">
    <source>
        <dbReference type="EMBL" id="SUB58782.1"/>
    </source>
</evidence>
<protein>
    <submittedName>
        <fullName evidence="2">Uncharacterized protein</fullName>
    </submittedName>
</protein>
<proteinExistence type="predicted"/>
<name>A0A379C8S9_9PAST</name>
<accession>A0A379C8S9</accession>
<dbReference type="Proteomes" id="UP000255417">
    <property type="component" value="Unassembled WGS sequence"/>
</dbReference>
<keyword evidence="1" id="KW-0472">Membrane</keyword>
<dbReference type="RefSeq" id="WP_115315293.1">
    <property type="nucleotide sequence ID" value="NZ_LWIF01000001.1"/>
</dbReference>
<evidence type="ECO:0000313" key="3">
    <source>
        <dbReference type="Proteomes" id="UP000255417"/>
    </source>
</evidence>
<keyword evidence="1" id="KW-0812">Transmembrane</keyword>
<gene>
    <name evidence="2" type="ORF">NCTC12872_00750</name>
</gene>
<sequence length="82" mass="9341">MQKVLLSQIGLKISQQNDILIIRQSNLWRFVGMFIAVLMLFLIANYLDDPSIKMPPALFILFMAIPFINGNAAMTTLTIDRQ</sequence>
<evidence type="ECO:0000256" key="1">
    <source>
        <dbReference type="SAM" id="Phobius"/>
    </source>
</evidence>
<dbReference type="EMBL" id="UGTA01000001">
    <property type="protein sequence ID" value="SUB58782.1"/>
    <property type="molecule type" value="Genomic_DNA"/>
</dbReference>
<feature type="transmembrane region" description="Helical" evidence="1">
    <location>
        <begin position="59"/>
        <end position="79"/>
    </location>
</feature>
<dbReference type="AlphaFoldDB" id="A0A379C8S9"/>
<reference evidence="2 3" key="1">
    <citation type="submission" date="2018-06" db="EMBL/GenBank/DDBJ databases">
        <authorList>
            <consortium name="Pathogen Informatics"/>
            <person name="Doyle S."/>
        </authorList>
    </citation>
    <scope>NUCLEOTIDE SEQUENCE [LARGE SCALE GENOMIC DNA]</scope>
    <source>
        <strain evidence="2 3">NCTC12872</strain>
    </source>
</reference>
<organism evidence="2 3">
    <name type="scientific">Phocoenobacter uteri</name>
    <dbReference type="NCBI Taxonomy" id="146806"/>
    <lineage>
        <taxon>Bacteria</taxon>
        <taxon>Pseudomonadati</taxon>
        <taxon>Pseudomonadota</taxon>
        <taxon>Gammaproteobacteria</taxon>
        <taxon>Pasteurellales</taxon>
        <taxon>Pasteurellaceae</taxon>
        <taxon>Phocoenobacter</taxon>
    </lineage>
</organism>
<feature type="transmembrane region" description="Helical" evidence="1">
    <location>
        <begin position="27"/>
        <end position="47"/>
    </location>
</feature>
<keyword evidence="3" id="KW-1185">Reference proteome</keyword>
<keyword evidence="1" id="KW-1133">Transmembrane helix</keyword>